<evidence type="ECO:0000313" key="1">
    <source>
        <dbReference type="EMBL" id="KAJ9562275.1"/>
    </source>
</evidence>
<sequence length="92" mass="10891">MDDCWKELGAVTTEVYRRSCWRFQDKIIVRDSLAARFTFRCSVQVDNRVVFREFGVAVETVSSTLWSNLIPIKLNIFFWRFLKDALPTRPNL</sequence>
<evidence type="ECO:0008006" key="3">
    <source>
        <dbReference type="Google" id="ProtNLM"/>
    </source>
</evidence>
<protein>
    <recommendedName>
        <fullName evidence="3">Reverse transcriptase zinc-binding domain-containing protein</fullName>
    </recommendedName>
</protein>
<keyword evidence="2" id="KW-1185">Reference proteome</keyword>
<evidence type="ECO:0000313" key="2">
    <source>
        <dbReference type="Proteomes" id="UP001172457"/>
    </source>
</evidence>
<accession>A0AA38TJW7</accession>
<dbReference type="AlphaFoldDB" id="A0AA38TJW7"/>
<proteinExistence type="predicted"/>
<name>A0AA38TJW7_9ASTR</name>
<dbReference type="EMBL" id="JARYMX010000002">
    <property type="protein sequence ID" value="KAJ9562275.1"/>
    <property type="molecule type" value="Genomic_DNA"/>
</dbReference>
<gene>
    <name evidence="1" type="ORF">OSB04_007435</name>
</gene>
<organism evidence="1 2">
    <name type="scientific">Centaurea solstitialis</name>
    <name type="common">yellow star-thistle</name>
    <dbReference type="NCBI Taxonomy" id="347529"/>
    <lineage>
        <taxon>Eukaryota</taxon>
        <taxon>Viridiplantae</taxon>
        <taxon>Streptophyta</taxon>
        <taxon>Embryophyta</taxon>
        <taxon>Tracheophyta</taxon>
        <taxon>Spermatophyta</taxon>
        <taxon>Magnoliopsida</taxon>
        <taxon>eudicotyledons</taxon>
        <taxon>Gunneridae</taxon>
        <taxon>Pentapetalae</taxon>
        <taxon>asterids</taxon>
        <taxon>campanulids</taxon>
        <taxon>Asterales</taxon>
        <taxon>Asteraceae</taxon>
        <taxon>Carduoideae</taxon>
        <taxon>Cardueae</taxon>
        <taxon>Centaureinae</taxon>
        <taxon>Centaurea</taxon>
    </lineage>
</organism>
<comment type="caution">
    <text evidence="1">The sequence shown here is derived from an EMBL/GenBank/DDBJ whole genome shotgun (WGS) entry which is preliminary data.</text>
</comment>
<reference evidence="1" key="1">
    <citation type="submission" date="2023-03" db="EMBL/GenBank/DDBJ databases">
        <title>Chromosome-scale reference genome and RAD-based genetic map of yellow starthistle (Centaurea solstitialis) reveal putative structural variation and QTLs associated with invader traits.</title>
        <authorList>
            <person name="Reatini B."/>
            <person name="Cang F.A."/>
            <person name="Jiang Q."/>
            <person name="Mckibben M.T.W."/>
            <person name="Barker M.S."/>
            <person name="Rieseberg L.H."/>
            <person name="Dlugosch K.M."/>
        </authorList>
    </citation>
    <scope>NUCLEOTIDE SEQUENCE</scope>
    <source>
        <strain evidence="1">CAN-66</strain>
        <tissue evidence="1">Leaf</tissue>
    </source>
</reference>
<dbReference type="Proteomes" id="UP001172457">
    <property type="component" value="Chromosome 2"/>
</dbReference>